<sequence>MRSLAKLGFRRFRQVVMGCFVLMPAIRKNKPNDCQYHIVRVIDCIEGLDNYSLKDGTKINFQLVLPFYGRYKIKWMKSFSTLTEQGFNCFIDDMNSWCEKLPTLDELQNKAAELQLALTEAEHLPSMMDLENKIKVSEEKSNRAKRICSVKDLEPCFLTRERLQKLSKIEDSAVLVKILIGCFVRLTSSVSSETGFEIDKIIYAKLNEQKKSKNDDIILELKFMGTISLTGLIRLVTTINPNEEEFKEWVRKNEGDEVYFNSEEDPLPLNKFVDEKSAELIKILGIPTENFKSNHQSLNHGNNSNVFTLSENFGKEGAGNNKSLLTNFNGVSQTTNEKLTAINFRKCLISMIKISEMISWDKEILARVIKGFFIAIGMKRPEKSSKHQFYIDQIIGVSWGGTPYRIRGNIKTNLRLHLKHLDIITLQDIYRPTGDGFNDDSLNIFIEDMKNWNQSLPSLNFIDSKNREYINAVSKYNNKFNSQSLFTRKDSREMSFLENNQQKFNATRNSPKLTTINPSYEQFQQYLQKQIVSSVRTTPGIGRNDLTVPKFTQQFPLSKSSTFNYFNTPISSEVNWEQQPTSSFSSTINKIKQLNNLRPEQEFWRHHNFISNDFEEVNDPYGSFSAINPSSYYSSPLTIEQEGLMSLSDHATANSSRLYQVYFIFKYITFLGVRYSTLVRTNNDNQKFKYIIHIKRLFELYIFDSF</sequence>
<dbReference type="GO" id="GO:0003677">
    <property type="term" value="F:DNA binding"/>
    <property type="evidence" value="ECO:0007669"/>
    <property type="project" value="InterPro"/>
</dbReference>
<dbReference type="AlphaFoldDB" id="A0A8T0A4R0"/>
<proteinExistence type="predicted"/>
<gene>
    <name evidence="2" type="ORF">Mgra_00000124</name>
</gene>
<dbReference type="EMBL" id="JABEBT010000001">
    <property type="protein sequence ID" value="KAF7640299.1"/>
    <property type="molecule type" value="Genomic_DNA"/>
</dbReference>
<keyword evidence="1" id="KW-0175">Coiled coil</keyword>
<evidence type="ECO:0000313" key="3">
    <source>
        <dbReference type="Proteomes" id="UP000605970"/>
    </source>
</evidence>
<protein>
    <submittedName>
        <fullName evidence="2">Uncharacterized protein</fullName>
    </submittedName>
</protein>
<accession>A0A8T0A4R0</accession>
<dbReference type="InterPro" id="IPR036128">
    <property type="entry name" value="Plus3-like_sf"/>
</dbReference>
<dbReference type="SUPFAM" id="SSF159042">
    <property type="entry name" value="Plus3-like"/>
    <property type="match status" value="3"/>
</dbReference>
<keyword evidence="3" id="KW-1185">Reference proteome</keyword>
<comment type="caution">
    <text evidence="2">The sequence shown here is derived from an EMBL/GenBank/DDBJ whole genome shotgun (WGS) entry which is preliminary data.</text>
</comment>
<evidence type="ECO:0000313" key="2">
    <source>
        <dbReference type="EMBL" id="KAF7640299.1"/>
    </source>
</evidence>
<reference evidence="2" key="1">
    <citation type="journal article" date="2020" name="Ecol. Evol.">
        <title>Genome structure and content of the rice root-knot nematode (Meloidogyne graminicola).</title>
        <authorList>
            <person name="Phan N.T."/>
            <person name="Danchin E.G.J."/>
            <person name="Klopp C."/>
            <person name="Perfus-Barbeoch L."/>
            <person name="Kozlowski D.K."/>
            <person name="Koutsovoulos G.D."/>
            <person name="Lopez-Roques C."/>
            <person name="Bouchez O."/>
            <person name="Zahm M."/>
            <person name="Besnard G."/>
            <person name="Bellafiore S."/>
        </authorList>
    </citation>
    <scope>NUCLEOTIDE SEQUENCE</scope>
    <source>
        <strain evidence="2">VN-18</strain>
    </source>
</reference>
<dbReference type="Gene3D" id="3.90.70.200">
    <property type="entry name" value="Plus-3 domain"/>
    <property type="match status" value="3"/>
</dbReference>
<organism evidence="2 3">
    <name type="scientific">Meloidogyne graminicola</name>
    <dbReference type="NCBI Taxonomy" id="189291"/>
    <lineage>
        <taxon>Eukaryota</taxon>
        <taxon>Metazoa</taxon>
        <taxon>Ecdysozoa</taxon>
        <taxon>Nematoda</taxon>
        <taxon>Chromadorea</taxon>
        <taxon>Rhabditida</taxon>
        <taxon>Tylenchina</taxon>
        <taxon>Tylenchomorpha</taxon>
        <taxon>Tylenchoidea</taxon>
        <taxon>Meloidogynidae</taxon>
        <taxon>Meloidogyninae</taxon>
        <taxon>Meloidogyne</taxon>
    </lineage>
</organism>
<dbReference type="Proteomes" id="UP000605970">
    <property type="component" value="Unassembled WGS sequence"/>
</dbReference>
<feature type="coiled-coil region" evidence="1">
    <location>
        <begin position="104"/>
        <end position="147"/>
    </location>
</feature>
<evidence type="ECO:0000256" key="1">
    <source>
        <dbReference type="SAM" id="Coils"/>
    </source>
</evidence>
<name>A0A8T0A4R0_9BILA</name>